<keyword evidence="1" id="KW-0732">Signal</keyword>
<keyword evidence="3" id="KW-1185">Reference proteome</keyword>
<evidence type="ECO:0000256" key="1">
    <source>
        <dbReference type="SAM" id="SignalP"/>
    </source>
</evidence>
<evidence type="ECO:0000313" key="3">
    <source>
        <dbReference type="Proteomes" id="UP000295573"/>
    </source>
</evidence>
<feature type="chain" id="PRO_5020574462" evidence="1">
    <location>
        <begin position="32"/>
        <end position="189"/>
    </location>
</feature>
<protein>
    <submittedName>
        <fullName evidence="2">Uncharacterized protein</fullName>
    </submittedName>
</protein>
<proteinExistence type="predicted"/>
<dbReference type="RefSeq" id="WP_199237339.1">
    <property type="nucleotide sequence ID" value="NZ_SLWR01000014.1"/>
</dbReference>
<dbReference type="AlphaFoldDB" id="A0A4R2IHQ2"/>
<feature type="signal peptide" evidence="1">
    <location>
        <begin position="1"/>
        <end position="31"/>
    </location>
</feature>
<reference evidence="2 3" key="1">
    <citation type="journal article" date="2015" name="Stand. Genomic Sci.">
        <title>Genomic Encyclopedia of Bacterial and Archaeal Type Strains, Phase III: the genomes of soil and plant-associated and newly described type strains.</title>
        <authorList>
            <person name="Whitman W.B."/>
            <person name="Woyke T."/>
            <person name="Klenk H.P."/>
            <person name="Zhou Y."/>
            <person name="Lilburn T.G."/>
            <person name="Beck B.J."/>
            <person name="De Vos P."/>
            <person name="Vandamme P."/>
            <person name="Eisen J.A."/>
            <person name="Garrity G."/>
            <person name="Hugenholtz P."/>
            <person name="Kyrpides N.C."/>
        </authorList>
    </citation>
    <scope>NUCLEOTIDE SEQUENCE [LARGE SCALE GENOMIC DNA]</scope>
    <source>
        <strain evidence="2 3">VKM Ac-2541</strain>
    </source>
</reference>
<evidence type="ECO:0000313" key="2">
    <source>
        <dbReference type="EMBL" id="TCO42235.1"/>
    </source>
</evidence>
<dbReference type="Proteomes" id="UP000295573">
    <property type="component" value="Unassembled WGS sequence"/>
</dbReference>
<organism evidence="2 3">
    <name type="scientific">Kribbella antiqua</name>
    <dbReference type="NCBI Taxonomy" id="2512217"/>
    <lineage>
        <taxon>Bacteria</taxon>
        <taxon>Bacillati</taxon>
        <taxon>Actinomycetota</taxon>
        <taxon>Actinomycetes</taxon>
        <taxon>Propionibacteriales</taxon>
        <taxon>Kribbellaceae</taxon>
        <taxon>Kribbella</taxon>
    </lineage>
</organism>
<sequence length="189" mass="19990">MFRTRSARRTTALIATAVAALVTGSAGPAAAHDDDGIRTAAELHSRDGAGAALAALRRDLRPYEDVRLALADGFVPVSECTESPAGGMGVHFLNPARAMAPLDATKPAILLYLPTSGGGYRLLGAEWFQADADQNLGTDDDRPSLWGQPFDGPMLGHEPGMPIHYDLHVWLYDANPAGVFAPWNPAVSC</sequence>
<name>A0A4R2IHQ2_9ACTN</name>
<comment type="caution">
    <text evidence="2">The sequence shown here is derived from an EMBL/GenBank/DDBJ whole genome shotgun (WGS) entry which is preliminary data.</text>
</comment>
<gene>
    <name evidence="2" type="ORF">EV646_11458</name>
</gene>
<accession>A0A4R2IHQ2</accession>
<dbReference type="EMBL" id="SLWR01000014">
    <property type="protein sequence ID" value="TCO42235.1"/>
    <property type="molecule type" value="Genomic_DNA"/>
</dbReference>